<reference evidence="2" key="1">
    <citation type="submission" date="2011-05" db="EMBL/GenBank/DDBJ databases">
        <authorList>
            <person name="Richards S.R."/>
            <person name="Qu J."/>
            <person name="Jiang H."/>
            <person name="Jhangiani S.N."/>
            <person name="Agravi P."/>
            <person name="Goodspeed R."/>
            <person name="Gross S."/>
            <person name="Mandapat C."/>
            <person name="Jackson L."/>
            <person name="Mathew T."/>
            <person name="Pu L."/>
            <person name="Thornton R."/>
            <person name="Saada N."/>
            <person name="Wilczek-Boney K.B."/>
            <person name="Lee S."/>
            <person name="Kovar C."/>
            <person name="Wu Y."/>
            <person name="Scherer S.E."/>
            <person name="Worley K.C."/>
            <person name="Muzny D.M."/>
            <person name="Gibbs R."/>
        </authorList>
    </citation>
    <scope>NUCLEOTIDE SEQUENCE</scope>
    <source>
        <strain evidence="2">Brora</strain>
    </source>
</reference>
<organism evidence="1 2">
    <name type="scientific">Strigamia maritima</name>
    <name type="common">European centipede</name>
    <name type="synonym">Geophilus maritimus</name>
    <dbReference type="NCBI Taxonomy" id="126957"/>
    <lineage>
        <taxon>Eukaryota</taxon>
        <taxon>Metazoa</taxon>
        <taxon>Ecdysozoa</taxon>
        <taxon>Arthropoda</taxon>
        <taxon>Myriapoda</taxon>
        <taxon>Chilopoda</taxon>
        <taxon>Pleurostigmophora</taxon>
        <taxon>Geophilomorpha</taxon>
        <taxon>Linotaeniidae</taxon>
        <taxon>Strigamia</taxon>
    </lineage>
</organism>
<dbReference type="EMBL" id="JH432105">
    <property type="status" value="NOT_ANNOTATED_CDS"/>
    <property type="molecule type" value="Genomic_DNA"/>
</dbReference>
<dbReference type="Proteomes" id="UP000014500">
    <property type="component" value="Unassembled WGS sequence"/>
</dbReference>
<evidence type="ECO:0000313" key="2">
    <source>
        <dbReference type="Proteomes" id="UP000014500"/>
    </source>
</evidence>
<proteinExistence type="predicted"/>
<accession>T1JDF0</accession>
<protein>
    <submittedName>
        <fullName evidence="1">Uncharacterized protein</fullName>
    </submittedName>
</protein>
<reference evidence="1" key="2">
    <citation type="submission" date="2015-02" db="UniProtKB">
        <authorList>
            <consortium name="EnsemblMetazoa"/>
        </authorList>
    </citation>
    <scope>IDENTIFICATION</scope>
</reference>
<evidence type="ECO:0000313" key="1">
    <source>
        <dbReference type="EnsemblMetazoa" id="SMAR011827-PA"/>
    </source>
</evidence>
<dbReference type="EnsemblMetazoa" id="SMAR011827-RA">
    <property type="protein sequence ID" value="SMAR011827-PA"/>
    <property type="gene ID" value="SMAR011827"/>
</dbReference>
<dbReference type="HOGENOM" id="CLU_2124167_0_0_1"/>
<dbReference type="AlphaFoldDB" id="T1JDF0"/>
<name>T1JDF0_STRMM</name>
<sequence>MTRKKKDNFKQIRMLFCNPIGNPALTILIVYDNLCRVIGTIGRLKTAILECSNLNEYKAQSSKAMDEICRRNGVYKTAARGIVQSVIKFTIPSTSDKISILLLLFLQRINANMK</sequence>
<keyword evidence="2" id="KW-1185">Reference proteome</keyword>